<organism evidence="1 2">
    <name type="scientific">Naganishia vaughanmartiniae</name>
    <dbReference type="NCBI Taxonomy" id="1424756"/>
    <lineage>
        <taxon>Eukaryota</taxon>
        <taxon>Fungi</taxon>
        <taxon>Dikarya</taxon>
        <taxon>Basidiomycota</taxon>
        <taxon>Agaricomycotina</taxon>
        <taxon>Tremellomycetes</taxon>
        <taxon>Filobasidiales</taxon>
        <taxon>Filobasidiaceae</taxon>
        <taxon>Naganishia</taxon>
    </lineage>
</organism>
<dbReference type="EMBL" id="JASBWU010000002">
    <property type="protein sequence ID" value="KAJ9124265.1"/>
    <property type="molecule type" value="Genomic_DNA"/>
</dbReference>
<evidence type="ECO:0000313" key="2">
    <source>
        <dbReference type="Proteomes" id="UP001243375"/>
    </source>
</evidence>
<proteinExistence type="predicted"/>
<protein>
    <submittedName>
        <fullName evidence="1">Uncharacterized protein</fullName>
    </submittedName>
</protein>
<gene>
    <name evidence="1" type="ORF">QFC22_001064</name>
</gene>
<name>A0ACC2XKX7_9TREE</name>
<evidence type="ECO:0000313" key="1">
    <source>
        <dbReference type="EMBL" id="KAJ9124265.1"/>
    </source>
</evidence>
<accession>A0ACC2XKX7</accession>
<reference evidence="1" key="1">
    <citation type="submission" date="2023-04" db="EMBL/GenBank/DDBJ databases">
        <title>Draft Genome sequencing of Naganishia species isolated from polar environments using Oxford Nanopore Technology.</title>
        <authorList>
            <person name="Leo P."/>
            <person name="Venkateswaran K."/>
        </authorList>
    </citation>
    <scope>NUCLEOTIDE SEQUENCE</scope>
    <source>
        <strain evidence="1">MNA-CCFEE 5425</strain>
    </source>
</reference>
<keyword evidence="2" id="KW-1185">Reference proteome</keyword>
<sequence>MQFDIPVASPASSLLAISPSSSRSSSLAGRPRKPSPLRRSSTPDDAKQLGLTSAGSFSQVERDAGDDDVPQRGETSSTDLGRGASEGSAIASAPFVQSSLSQSASDLTESASSSQANNIRTPSARPNASSPTSSTSSHSSSTKTIGNGYYTLPPIRTTPKFPHSASLRPLRPLSSTTSGGGSGSSGNIGVGSLSSVPHAGAAANVGRTRQRQKIIVPTKSWKACFDLNLTQKELARFD</sequence>
<dbReference type="Proteomes" id="UP001243375">
    <property type="component" value="Unassembled WGS sequence"/>
</dbReference>
<comment type="caution">
    <text evidence="1">The sequence shown here is derived from an EMBL/GenBank/DDBJ whole genome shotgun (WGS) entry which is preliminary data.</text>
</comment>